<accession>U5DDI2</accession>
<evidence type="ECO:0000256" key="3">
    <source>
        <dbReference type="ARBA" id="ARBA00012744"/>
    </source>
</evidence>
<dbReference type="GO" id="GO:0008422">
    <property type="term" value="F:beta-glucosidase activity"/>
    <property type="evidence" value="ECO:0000318"/>
    <property type="project" value="GO_Central"/>
</dbReference>
<evidence type="ECO:0000256" key="9">
    <source>
        <dbReference type="SAM" id="MobiDB-lite"/>
    </source>
</evidence>
<feature type="active site" description="Proton donor" evidence="6">
    <location>
        <position position="205"/>
    </location>
</feature>
<evidence type="ECO:0000313" key="10">
    <source>
        <dbReference type="EMBL" id="ERN20285.1"/>
    </source>
</evidence>
<dbReference type="FunFam" id="3.20.20.80:FF:000022">
    <property type="entry name" value="Beta-glucosidase 11"/>
    <property type="match status" value="1"/>
</dbReference>
<feature type="region of interest" description="Disordered" evidence="9">
    <location>
        <begin position="1"/>
        <end position="39"/>
    </location>
</feature>
<dbReference type="PRINTS" id="PR00131">
    <property type="entry name" value="GLHYDRLASE1"/>
</dbReference>
<feature type="compositionally biased region" description="Basic and acidic residues" evidence="9">
    <location>
        <begin position="8"/>
        <end position="32"/>
    </location>
</feature>
<keyword evidence="11" id="KW-1185">Reference proteome</keyword>
<dbReference type="PANTHER" id="PTHR10353:SF310">
    <property type="entry name" value="BETA-GLUCOSIDASE 42"/>
    <property type="match status" value="1"/>
</dbReference>
<gene>
    <name evidence="10" type="ORF">AMTR_s00066p00171930</name>
</gene>
<dbReference type="Pfam" id="PF00232">
    <property type="entry name" value="Glyco_hydro_1"/>
    <property type="match status" value="1"/>
</dbReference>
<dbReference type="KEGG" id="atr:18448695"/>
<comment type="catalytic activity">
    <reaction evidence="1 8">
        <text>Hydrolysis of terminal, non-reducing beta-D-glucosyl residues with release of beta-D-glucose.</text>
        <dbReference type="EC" id="3.2.1.21"/>
    </reaction>
</comment>
<feature type="binding site" evidence="7">
    <location>
        <position position="57"/>
    </location>
    <ligand>
        <name>substrate</name>
    </ligand>
</feature>
<reference evidence="11" key="1">
    <citation type="journal article" date="2013" name="Science">
        <title>The Amborella genome and the evolution of flowering plants.</title>
        <authorList>
            <consortium name="Amborella Genome Project"/>
        </authorList>
    </citation>
    <scope>NUCLEOTIDE SEQUENCE [LARGE SCALE GENOMIC DNA]</scope>
</reference>
<evidence type="ECO:0000256" key="1">
    <source>
        <dbReference type="ARBA" id="ARBA00000448"/>
    </source>
</evidence>
<dbReference type="SUPFAM" id="SSF51445">
    <property type="entry name" value="(Trans)glycosidases"/>
    <property type="match status" value="1"/>
</dbReference>
<dbReference type="EMBL" id="KI392060">
    <property type="protein sequence ID" value="ERN20285.1"/>
    <property type="molecule type" value="Genomic_DNA"/>
</dbReference>
<dbReference type="eggNOG" id="KOG0626">
    <property type="taxonomic scope" value="Eukaryota"/>
</dbReference>
<feature type="binding site" evidence="7">
    <location>
        <position position="159"/>
    </location>
    <ligand>
        <name>substrate</name>
    </ligand>
</feature>
<dbReference type="InterPro" id="IPR001360">
    <property type="entry name" value="Glyco_hydro_1"/>
</dbReference>
<feature type="active site" description="Nucleophile" evidence="6">
    <location>
        <position position="416"/>
    </location>
</feature>
<feature type="binding site" evidence="7">
    <location>
        <position position="204"/>
    </location>
    <ligand>
        <name>substrate</name>
    </ligand>
</feature>
<dbReference type="NCBIfam" id="TIGR03356">
    <property type="entry name" value="BGL"/>
    <property type="match status" value="1"/>
</dbReference>
<evidence type="ECO:0000256" key="8">
    <source>
        <dbReference type="RuleBase" id="RU361175"/>
    </source>
</evidence>
<dbReference type="InterPro" id="IPR017853">
    <property type="entry name" value="GH"/>
</dbReference>
<feature type="binding site" evidence="7">
    <location>
        <position position="346"/>
    </location>
    <ligand>
        <name>substrate</name>
    </ligand>
</feature>
<dbReference type="EC" id="3.2.1.21" evidence="3 8"/>
<evidence type="ECO:0000256" key="4">
    <source>
        <dbReference type="ARBA" id="ARBA00022801"/>
    </source>
</evidence>
<organism evidence="10 11">
    <name type="scientific">Amborella trichopoda</name>
    <dbReference type="NCBI Taxonomy" id="13333"/>
    <lineage>
        <taxon>Eukaryota</taxon>
        <taxon>Viridiplantae</taxon>
        <taxon>Streptophyta</taxon>
        <taxon>Embryophyta</taxon>
        <taxon>Tracheophyta</taxon>
        <taxon>Spermatophyta</taxon>
        <taxon>Magnoliopsida</taxon>
        <taxon>Amborellales</taxon>
        <taxon>Amborellaceae</taxon>
        <taxon>Amborella</taxon>
    </lineage>
</organism>
<feature type="binding site" evidence="7">
    <location>
        <position position="465"/>
    </location>
    <ligand>
        <name>substrate</name>
    </ligand>
</feature>
<evidence type="ECO:0000256" key="2">
    <source>
        <dbReference type="ARBA" id="ARBA00010838"/>
    </source>
</evidence>
<evidence type="ECO:0000256" key="7">
    <source>
        <dbReference type="PIRSR" id="PIRSR617736-2"/>
    </source>
</evidence>
<dbReference type="OrthoDB" id="65569at2759"/>
<dbReference type="AlphaFoldDB" id="U5DDI2"/>
<dbReference type="InterPro" id="IPR033132">
    <property type="entry name" value="GH_1_N_CS"/>
</dbReference>
<dbReference type="Gene3D" id="3.20.20.80">
    <property type="entry name" value="Glycosidases"/>
    <property type="match status" value="1"/>
</dbReference>
<dbReference type="Proteomes" id="UP000017836">
    <property type="component" value="Unassembled WGS sequence"/>
</dbReference>
<comment type="similarity">
    <text evidence="2 8">Belongs to the glycosyl hydrolase 1 family.</text>
</comment>
<dbReference type="InterPro" id="IPR017736">
    <property type="entry name" value="Glyco_hydro_1_beta-glucosidase"/>
</dbReference>
<dbReference type="OMA" id="HGSNDFY"/>
<evidence type="ECO:0000256" key="6">
    <source>
        <dbReference type="PIRSR" id="PIRSR617736-1"/>
    </source>
</evidence>
<dbReference type="PANTHER" id="PTHR10353">
    <property type="entry name" value="GLYCOSYL HYDROLASE"/>
    <property type="match status" value="1"/>
</dbReference>
<sequence>MADSCDLQQKHGLSDLQKPEEERERKEEEGGGEKCVGLSRKDFPPSFIFGVATSSYQIEGATNEGGKGPSIWDIFSHSEGKIRNGDHGDVAVDHYHRYKEDVELIAKLGFDAYRFSISWPRIFPDGFGTEVNKEGITYYNNLIDALLEKGIHPSVTLYHWDLPYKLHETMDGWLSKNIVKCFALYAETCFEAFGERVKHWVTFNEPLQTAVNGYGTGIFAPGRCSDRKHSDLGDSSTEPYLVAHIQLLAHAAAVEVYKRKFKDIQGGVIGLALDCEWAEPFSDSLEDKEAAQRRVEFQLGWFLDPIYFGDYPAIMREKLGDRLPKFTNDEVALLRGSVDFVGLNHYTSRFIKPCSRGFQWNGFYDEQELERIAEWDGKAIGERAASEWLYIVPWGIRKVISYMTEKYDRPPIYVTENGMDEEDGESLSLQDALNDTKRVNYFKGYLTSVANSIKDGADVRGYFAWSLLDNFEWAQGYSKRFGLVYVDFKDGLTRHSKASANWFSDFLHKNDQVLGQNGVMNELKCST</sequence>
<dbReference type="HOGENOM" id="CLU_001859_1_3_1"/>
<evidence type="ECO:0000313" key="11">
    <source>
        <dbReference type="Proteomes" id="UP000017836"/>
    </source>
</evidence>
<dbReference type="Gramene" id="ERN20285">
    <property type="protein sequence ID" value="ERN20285"/>
    <property type="gene ID" value="AMTR_s00066p00171930"/>
</dbReference>
<keyword evidence="4 8" id="KW-0378">Hydrolase</keyword>
<dbReference type="PROSITE" id="PS00653">
    <property type="entry name" value="GLYCOSYL_HYDROL_F1_2"/>
    <property type="match status" value="1"/>
</dbReference>
<evidence type="ECO:0000256" key="5">
    <source>
        <dbReference type="ARBA" id="ARBA00023295"/>
    </source>
</evidence>
<feature type="binding site" evidence="7">
    <location>
        <begin position="472"/>
        <end position="473"/>
    </location>
    <ligand>
        <name>substrate</name>
    </ligand>
</feature>
<proteinExistence type="inferred from homology"/>
<keyword evidence="5 8" id="KW-0326">Glycosidase</keyword>
<dbReference type="GO" id="GO:0030245">
    <property type="term" value="P:cellulose catabolic process"/>
    <property type="evidence" value="ECO:0007669"/>
    <property type="project" value="InterPro"/>
</dbReference>
<protein>
    <recommendedName>
        <fullName evidence="3 8">Beta-glucosidase</fullName>
        <ecNumber evidence="3 8">3.2.1.21</ecNumber>
    </recommendedName>
</protein>
<name>U5DDI2_AMBTC</name>